<dbReference type="Pfam" id="PF24935">
    <property type="entry name" value="Ig_NUP210_6th"/>
    <property type="match status" value="1"/>
</dbReference>
<dbReference type="Pfam" id="PF24991">
    <property type="entry name" value="Ig_NUP210_4th"/>
    <property type="match status" value="1"/>
</dbReference>
<dbReference type="InterPro" id="IPR055098">
    <property type="entry name" value="Ig_NUP210_3rd"/>
</dbReference>
<evidence type="ECO:0000313" key="24">
    <source>
        <dbReference type="Proteomes" id="UP001152759"/>
    </source>
</evidence>
<evidence type="ECO:0000259" key="15">
    <source>
        <dbReference type="Pfam" id="PF22963"/>
    </source>
</evidence>
<feature type="compositionally biased region" description="Polar residues" evidence="9">
    <location>
        <begin position="1865"/>
        <end position="1878"/>
    </location>
</feature>
<dbReference type="Proteomes" id="UP001152759">
    <property type="component" value="Chromosome 6"/>
</dbReference>
<feature type="signal peptide" evidence="10">
    <location>
        <begin position="1"/>
        <end position="17"/>
    </location>
</feature>
<feature type="domain" description="NUP210 Ig-like" evidence="13">
    <location>
        <begin position="1381"/>
        <end position="1482"/>
    </location>
</feature>
<dbReference type="Pfam" id="PF22959">
    <property type="entry name" value="Ig_NUP210_15th"/>
    <property type="match status" value="1"/>
</dbReference>
<keyword evidence="5" id="KW-1133">Transmembrane helix</keyword>
<evidence type="ECO:0000259" key="21">
    <source>
        <dbReference type="Pfam" id="PF25354"/>
    </source>
</evidence>
<dbReference type="PANTHER" id="PTHR23019:SF0">
    <property type="entry name" value="NUCLEAR PORE MEMBRANE GLYCOPROTEIN 210"/>
    <property type="match status" value="1"/>
</dbReference>
<dbReference type="InterPro" id="IPR055099">
    <property type="entry name" value="Ig_NUP210_7th"/>
</dbReference>
<evidence type="ECO:0000256" key="4">
    <source>
        <dbReference type="ARBA" id="ARBA00022729"/>
    </source>
</evidence>
<feature type="compositionally biased region" description="Low complexity" evidence="9">
    <location>
        <begin position="1901"/>
        <end position="1921"/>
    </location>
</feature>
<evidence type="ECO:0000259" key="19">
    <source>
        <dbReference type="Pfam" id="PF24935"/>
    </source>
</evidence>
<feature type="chain" id="PRO_5040312073" description="Nuclear pore membrane glycoprotein 210" evidence="10">
    <location>
        <begin position="18"/>
        <end position="1921"/>
    </location>
</feature>
<feature type="domain" description="BIG2" evidence="11">
    <location>
        <begin position="1074"/>
        <end position="1134"/>
    </location>
</feature>
<dbReference type="GO" id="GO:0031965">
    <property type="term" value="C:nuclear membrane"/>
    <property type="evidence" value="ECO:0007669"/>
    <property type="project" value="UniProtKB-SubCell"/>
</dbReference>
<feature type="domain" description="NUP210 Ig-like" evidence="14">
    <location>
        <begin position="630"/>
        <end position="731"/>
    </location>
</feature>
<dbReference type="InterPro" id="IPR058779">
    <property type="entry name" value="Ig_NUP210_13th"/>
</dbReference>
<keyword evidence="8" id="KW-0539">Nucleus</keyword>
<comment type="subcellular location">
    <subcellularLocation>
        <location evidence="1">Nucleus membrane</location>
        <topology evidence="1">Single-pass membrane protein</topology>
    </subcellularLocation>
</comment>
<evidence type="ECO:0000256" key="6">
    <source>
        <dbReference type="ARBA" id="ARBA00023136"/>
    </source>
</evidence>
<evidence type="ECO:0000259" key="16">
    <source>
        <dbReference type="Pfam" id="PF22967"/>
    </source>
</evidence>
<evidence type="ECO:0000256" key="9">
    <source>
        <dbReference type="SAM" id="MobiDB-lite"/>
    </source>
</evidence>
<evidence type="ECO:0000259" key="22">
    <source>
        <dbReference type="Pfam" id="PF26181"/>
    </source>
</evidence>
<gene>
    <name evidence="23" type="ORF">BEMITA_LOCUS10509</name>
</gene>
<dbReference type="PANTHER" id="PTHR23019">
    <property type="entry name" value="NUCLEAR PORE MEMBRANE GLYCOPROTEIN GP210-RELATED"/>
    <property type="match status" value="1"/>
</dbReference>
<evidence type="ECO:0000259" key="11">
    <source>
        <dbReference type="Pfam" id="PF02368"/>
    </source>
</evidence>
<name>A0A9P0F4R0_BEMTA</name>
<accession>A0A9P0F4R0</accession>
<feature type="domain" description="NUP210 Ig-like" evidence="19">
    <location>
        <begin position="522"/>
        <end position="609"/>
    </location>
</feature>
<feature type="domain" description="NUP210 Ig-like" evidence="21">
    <location>
        <begin position="1488"/>
        <end position="1550"/>
    </location>
</feature>
<dbReference type="Pfam" id="PF22967">
    <property type="entry name" value="Ig_NUP210_1st"/>
    <property type="match status" value="1"/>
</dbReference>
<keyword evidence="4 10" id="KW-0732">Signal</keyword>
<feature type="domain" description="NUP210 Ig-like" evidence="17">
    <location>
        <begin position="117"/>
        <end position="226"/>
    </location>
</feature>
<dbReference type="InterPro" id="IPR055096">
    <property type="entry name" value="Ig_NUP210_1st"/>
</dbReference>
<dbReference type="InterPro" id="IPR055097">
    <property type="entry name" value="Ig_NUP210_2nd"/>
</dbReference>
<dbReference type="Pfam" id="PF26182">
    <property type="entry name" value="Ig_NUP210_5th"/>
    <property type="match status" value="1"/>
</dbReference>
<sequence length="1921" mass="212075">MTKILILILFYICLAYGSKLNVPRVLLPLFKDVTSNFTLEVKDNGCYKWSISRKDVIQLNLINPDRKEECSSQAQISTISKEFTRNTVMVLLEDVVSGQILRCDVIVDVIYALNITTTTRELFIEEAPEKFEVRAFDEQGNQFTTLDGIQFKWTISSNSWHSDYRTDNSVLRFISFRDSPYEVPLAIKSLDDAGLQGHTVLLEGRKTGSAKVSVELPQAEYEKVAPADVQLVVVANLLLEPADAYMMKGDTLRFKLLQVQHGKLIEIPLASSQYYFDSEDLEIAKVLNNNGLVSAEKLGRTKLTLFDRNVDERDSVRLPQAHITVADPARIALNLLPYKNWNVLMNEPTSIVVEIFTAEGHKFSIGDGVRVISSIPRDFYQVKDEAYNGTYHFGTAVKPGVAQIQAKLESITTPDDDTIPFKKPLTAQAEMFIYSKIQVVPSETVLAWDPIIKPKYDIKLEATGGDGNFEWSVANTTVAAAKSSGSIKVLSLGSTSVFASMKKNIHNYGIGEIHVLLPSRLEIVQYVLEEEINRPIFIHVALFGDRVVNNILKRVRITNCHLINFNITSSDSSFVLHPQQETTPAKGACATVAVVSSTVGTAKITVSYSVDGDSFEDTVTVGAYAPLEVVHPVKETVLALASSRHIVFRKGPKPWSENGGSYKRQIAVSSDSVQVSEVTTFGKSEPNELYVYTVECLKIGESIVSLSISNNPNYVRCKATEAIAQVKVICAKPRYIVLKPDVSNFGEKCPMNPHSDWIVAHCYQNIEVAVTIKDADGRVFDNATSLDTNWNVASTDLGSVAAPGMIPLKYRAENNYLIPESHFQVIIPKNITGSMKVTASLRGYRSQMLKAIGVSAEYPVFGVKNEDGYEVTPEIKSSIVFLLVDDTKILPNQTSILNHPEDKISLKVVEGSGFYSLTVSGESFADVKYDESSRSIEVTPLQSGAIRIVLNDLCLKGKPAKAQINIVRIGMIQVDMIDKIEKGHSTVAKVKVLDVNDNPLTVLRPDILGLSAHVDQNIISVEKDFVDEPQKRRGKDGISFVVSGNELGSTNLIFSSGDGERKVRSQQVSVHVFPPLQLLPRDLTITPGARFQLSSMGGPQPDCIMEFVSNNSTVGKVNDAGLVEGLKVGDITVQGQAVGFNKISGNRIVYSKSYAAVHIVPLEGIKIHSPIVRMKVGAKVPVWVGGIPDVISPLILGSIKPSLSFKWYVVSPDFVEIKDVLHESGIEVRNEDRLSVRIRALKAGKVSLYVNVTLPPGIHAQGLTHLSDHIELEIFEELKLTFPVQPSGCMSSNLLFAPNTVTKIRTNKDGDYPVSYSVLGDPSTSPIPHSSTVSASSVLSVNKDGSVTTGNVFGRSIVVAHSTESSGLEQSVAFNIEVKPVHYLMLNVRSKLVVGEDETIYQLPRGINLEFFVSYHDKDGTEFTSVSSILKNQVNRFDLTQFGRGSSNNSLKVDLIEAGETVLKVWDEATPYKSGDFVKLSVDYILFPTKSTVTVGEIICFSMPMLQKSGQFGSWSSADPEILSVTNNGLGRVKNKHGTVVVSYQCPPSLVATTVIEVLPLHTLAFIPVLNRNISNARLEKPFTAPLLLLSEKDSYVKSSNLIAKDEDKCHTFNYTSAHYPFQCFVKLVDPNIPVDIRDIFNVYPHFDFQTGLYSCLFEPVKFPATNITHLLANLSVWAVSGNIESDPIIYSFYSAITVETSSMTLTEKNFKDTFAISGLPQVLSQVSIIGYEELYLTITKRDINPEEKSVIVLDIQLNEVYWRANRNKDLDTSFSIDSPVTGQLIKIPIFIRLSNQQHYAAPCMISYPFTEPNYFWSDVKSLFPIILSIIFCSLVSFYSFCKSKGYSIGLFAEPGGAPPKFTETKTLPAQPRRSQSPGRRLYVHRTPFESTPIYGSPKLTPSSRSTSTFSGSPFFVNEST</sequence>
<dbReference type="Pfam" id="PF22962">
    <property type="entry name" value="Ig_NUP210_7th"/>
    <property type="match status" value="1"/>
</dbReference>
<feature type="domain" description="NUP210 Ig-like" evidence="15">
    <location>
        <begin position="235"/>
        <end position="328"/>
    </location>
</feature>
<keyword evidence="3" id="KW-0812">Transmembrane</keyword>
<evidence type="ECO:0000259" key="14">
    <source>
        <dbReference type="Pfam" id="PF22962"/>
    </source>
</evidence>
<dbReference type="InterPro" id="IPR008964">
    <property type="entry name" value="Invasin/intimin_cell_adhesion"/>
</dbReference>
<dbReference type="InterPro" id="IPR056897">
    <property type="entry name" value="Ig_NUP210_4th"/>
</dbReference>
<keyword evidence="7" id="KW-0325">Glycoprotein</keyword>
<evidence type="ECO:0000256" key="5">
    <source>
        <dbReference type="ARBA" id="ARBA00022989"/>
    </source>
</evidence>
<keyword evidence="24" id="KW-1185">Reference proteome</keyword>
<dbReference type="InterPro" id="IPR045197">
    <property type="entry name" value="NUP210-like"/>
</dbReference>
<evidence type="ECO:0000256" key="8">
    <source>
        <dbReference type="ARBA" id="ARBA00023242"/>
    </source>
</evidence>
<feature type="domain" description="NUP210 Ig-like" evidence="16">
    <location>
        <begin position="18"/>
        <end position="108"/>
    </location>
</feature>
<organism evidence="23 24">
    <name type="scientific">Bemisia tabaci</name>
    <name type="common">Sweetpotato whitefly</name>
    <name type="synonym">Aleurodes tabaci</name>
    <dbReference type="NCBI Taxonomy" id="7038"/>
    <lineage>
        <taxon>Eukaryota</taxon>
        <taxon>Metazoa</taxon>
        <taxon>Ecdysozoa</taxon>
        <taxon>Arthropoda</taxon>
        <taxon>Hexapoda</taxon>
        <taxon>Insecta</taxon>
        <taxon>Pterygota</taxon>
        <taxon>Neoptera</taxon>
        <taxon>Paraneoptera</taxon>
        <taxon>Hemiptera</taxon>
        <taxon>Sternorrhyncha</taxon>
        <taxon>Aleyrodoidea</taxon>
        <taxon>Aleyrodidae</taxon>
        <taxon>Aleyrodinae</taxon>
        <taxon>Bemisia</taxon>
    </lineage>
</organism>
<dbReference type="KEGG" id="btab:109033580"/>
<feature type="domain" description="NUP210 Ig-like" evidence="22">
    <location>
        <begin position="1162"/>
        <end position="1273"/>
    </location>
</feature>
<dbReference type="Pfam" id="PF22957">
    <property type="entry name" value="NUP210_Ig"/>
    <property type="match status" value="1"/>
</dbReference>
<dbReference type="SUPFAM" id="SSF49373">
    <property type="entry name" value="Invasin/intimin cell-adhesion fragments"/>
    <property type="match status" value="1"/>
</dbReference>
<evidence type="ECO:0000259" key="13">
    <source>
        <dbReference type="Pfam" id="PF22959"/>
    </source>
</evidence>
<evidence type="ECO:0000259" key="20">
    <source>
        <dbReference type="Pfam" id="PF24991"/>
    </source>
</evidence>
<evidence type="ECO:0008006" key="25">
    <source>
        <dbReference type="Google" id="ProtNLM"/>
    </source>
</evidence>
<dbReference type="Pfam" id="PF24902">
    <property type="entry name" value="Ig_NUP210_9th"/>
    <property type="match status" value="1"/>
</dbReference>
<feature type="domain" description="NUP210 Ig-like" evidence="18">
    <location>
        <begin position="889"/>
        <end position="966"/>
    </location>
</feature>
<reference evidence="23" key="1">
    <citation type="submission" date="2021-12" db="EMBL/GenBank/DDBJ databases">
        <authorList>
            <person name="King R."/>
        </authorList>
    </citation>
    <scope>NUCLEOTIDE SEQUENCE</scope>
</reference>
<feature type="region of interest" description="Disordered" evidence="9">
    <location>
        <begin position="1862"/>
        <end position="1921"/>
    </location>
</feature>
<dbReference type="Pfam" id="PF26181">
    <property type="entry name" value="Ig_NUP210_13th"/>
    <property type="match status" value="1"/>
</dbReference>
<dbReference type="Pfam" id="PF25354">
    <property type="entry name" value="Ig_NUP210_16th"/>
    <property type="match status" value="1"/>
</dbReference>
<evidence type="ECO:0000256" key="10">
    <source>
        <dbReference type="SAM" id="SignalP"/>
    </source>
</evidence>
<dbReference type="InterPro" id="IPR055094">
    <property type="entry name" value="NUP210_Ig15"/>
</dbReference>
<feature type="domain" description="NUP210 C-terminal Ig-like" evidence="12">
    <location>
        <begin position="1574"/>
        <end position="1727"/>
    </location>
</feature>
<dbReference type="InterPro" id="IPR056899">
    <property type="entry name" value="Ig_NUP210_9th"/>
</dbReference>
<dbReference type="InterPro" id="IPR056898">
    <property type="entry name" value="Ig_NUP210_6th"/>
</dbReference>
<proteinExistence type="inferred from homology"/>
<dbReference type="Pfam" id="PF22969">
    <property type="entry name" value="Ig_NUP210_2nd"/>
    <property type="match status" value="1"/>
</dbReference>
<protein>
    <recommendedName>
        <fullName evidence="25">Nuclear pore membrane glycoprotein 210</fullName>
    </recommendedName>
</protein>
<comment type="similarity">
    <text evidence="2">Belongs to the NUP210 family.</text>
</comment>
<keyword evidence="6" id="KW-0472">Membrane</keyword>
<dbReference type="InterPro" id="IPR057586">
    <property type="entry name" value="Ig_NUP210_16th"/>
</dbReference>
<evidence type="ECO:0000256" key="3">
    <source>
        <dbReference type="ARBA" id="ARBA00022692"/>
    </source>
</evidence>
<dbReference type="EMBL" id="OU963867">
    <property type="protein sequence ID" value="CAH0391939.1"/>
    <property type="molecule type" value="Genomic_DNA"/>
</dbReference>
<dbReference type="Pfam" id="PF22963">
    <property type="entry name" value="Ig_NUP210_3rd"/>
    <property type="match status" value="1"/>
</dbReference>
<evidence type="ECO:0000259" key="18">
    <source>
        <dbReference type="Pfam" id="PF24902"/>
    </source>
</evidence>
<evidence type="ECO:0000256" key="1">
    <source>
        <dbReference type="ARBA" id="ARBA00004590"/>
    </source>
</evidence>
<dbReference type="Pfam" id="PF02368">
    <property type="entry name" value="Big_2"/>
    <property type="match status" value="1"/>
</dbReference>
<dbReference type="GO" id="GO:0005643">
    <property type="term" value="C:nuclear pore"/>
    <property type="evidence" value="ECO:0007669"/>
    <property type="project" value="TreeGrafter"/>
</dbReference>
<evidence type="ECO:0000256" key="2">
    <source>
        <dbReference type="ARBA" id="ARBA00007313"/>
    </source>
</evidence>
<dbReference type="InterPro" id="IPR003343">
    <property type="entry name" value="Big_2"/>
</dbReference>
<evidence type="ECO:0000313" key="23">
    <source>
        <dbReference type="EMBL" id="CAH0391939.1"/>
    </source>
</evidence>
<evidence type="ECO:0000259" key="12">
    <source>
        <dbReference type="Pfam" id="PF22957"/>
    </source>
</evidence>
<feature type="domain" description="NUP210 fourth Ig-like" evidence="20">
    <location>
        <begin position="340"/>
        <end position="414"/>
    </location>
</feature>
<evidence type="ECO:0000256" key="7">
    <source>
        <dbReference type="ARBA" id="ARBA00023180"/>
    </source>
</evidence>
<dbReference type="InterPro" id="IPR055095">
    <property type="entry name" value="NUP210_Ig_C"/>
</dbReference>
<evidence type="ECO:0000259" key="17">
    <source>
        <dbReference type="Pfam" id="PF22969"/>
    </source>
</evidence>